<dbReference type="AlphaFoldDB" id="A0A1C5I5P8"/>
<protein>
    <recommendedName>
        <fullName evidence="5">Nitrate and nitrite sensing</fullName>
    </recommendedName>
</protein>
<evidence type="ECO:0000313" key="4">
    <source>
        <dbReference type="Proteomes" id="UP000198221"/>
    </source>
</evidence>
<feature type="compositionally biased region" description="Basic and acidic residues" evidence="1">
    <location>
        <begin position="343"/>
        <end position="354"/>
    </location>
</feature>
<keyword evidence="2" id="KW-0472">Membrane</keyword>
<keyword evidence="4" id="KW-1185">Reference proteome</keyword>
<reference evidence="4" key="1">
    <citation type="submission" date="2016-06" db="EMBL/GenBank/DDBJ databases">
        <authorList>
            <person name="Varghese N."/>
            <person name="Submissions Spin"/>
        </authorList>
    </citation>
    <scope>NUCLEOTIDE SEQUENCE [LARGE SCALE GENOMIC DNA]</scope>
    <source>
        <strain evidence="4">DSM 43819</strain>
    </source>
</reference>
<feature type="transmembrane region" description="Helical" evidence="2">
    <location>
        <begin position="313"/>
        <end position="334"/>
    </location>
</feature>
<accession>A0A1C5I5P8</accession>
<organism evidence="3 4">
    <name type="scientific">Micromonospora inositola</name>
    <dbReference type="NCBI Taxonomy" id="47865"/>
    <lineage>
        <taxon>Bacteria</taxon>
        <taxon>Bacillati</taxon>
        <taxon>Actinomycetota</taxon>
        <taxon>Actinomycetes</taxon>
        <taxon>Micromonosporales</taxon>
        <taxon>Micromonosporaceae</taxon>
        <taxon>Micromonospora</taxon>
    </lineage>
</organism>
<dbReference type="EMBL" id="LT607754">
    <property type="protein sequence ID" value="SCG53630.1"/>
    <property type="molecule type" value="Genomic_DNA"/>
</dbReference>
<evidence type="ECO:0000313" key="3">
    <source>
        <dbReference type="EMBL" id="SCG53630.1"/>
    </source>
</evidence>
<keyword evidence="2" id="KW-1133">Transmembrane helix</keyword>
<dbReference type="OrthoDB" id="5178692at2"/>
<dbReference type="RefSeq" id="WP_089012247.1">
    <property type="nucleotide sequence ID" value="NZ_LT607754.1"/>
</dbReference>
<name>A0A1C5I5P8_9ACTN</name>
<proteinExistence type="predicted"/>
<sequence length="391" mass="41211">MTVPAPRVRRRPSVPGRVLPLLLVAALLAPVGLLLAQTHRLTGDDRDLATRERLGVQYLRALGPVTDALVDAQAAAVAGRPVSRDTLTTAVEQAAAVDSAIGDELRSRKRWSGLRAKLEALPDRGLTDPAGAFAAYGEVTDLLLALNRKIRDSSGLIRDPQSDSFFLQDGIGGDLPEAMVAAGRLADLTALAAQRPAAERPKTLAELAALRVAALGPATDLVADLRAAVANSESTDLGPNVLTPLDTYQRSVEALAALSAPAGTAGTGPTDPAQVAAARLNAQSAAKQLQPIILDQLDALLRERIDRLDRDRLLAVVAAALAVLLVVVVAVVLVGESRRTRRRAPDERPAREDSGALPAAWQPPAEARQLQPVGSARPGEPERWEPFDAAR</sequence>
<evidence type="ECO:0008006" key="5">
    <source>
        <dbReference type="Google" id="ProtNLM"/>
    </source>
</evidence>
<keyword evidence="2" id="KW-0812">Transmembrane</keyword>
<feature type="compositionally biased region" description="Basic and acidic residues" evidence="1">
    <location>
        <begin position="379"/>
        <end position="391"/>
    </location>
</feature>
<gene>
    <name evidence="3" type="ORF">GA0070613_2302</name>
</gene>
<evidence type="ECO:0000256" key="2">
    <source>
        <dbReference type="SAM" id="Phobius"/>
    </source>
</evidence>
<dbReference type="Proteomes" id="UP000198221">
    <property type="component" value="Chromosome I"/>
</dbReference>
<evidence type="ECO:0000256" key="1">
    <source>
        <dbReference type="SAM" id="MobiDB-lite"/>
    </source>
</evidence>
<feature type="region of interest" description="Disordered" evidence="1">
    <location>
        <begin position="339"/>
        <end position="391"/>
    </location>
</feature>